<proteinExistence type="predicted"/>
<dbReference type="PANTHER" id="PTHR39966:SF1">
    <property type="entry name" value="HEMERYTHRIN-LIKE DOMAIN-CONTAINING PROTEIN"/>
    <property type="match status" value="1"/>
</dbReference>
<keyword evidence="3" id="KW-1185">Reference proteome</keyword>
<sequence>MTSHGQSPTEILRHEHRVIEQVLAVLEKLADHAANNGKIDAELASQALDFFRHFADHCHHAKEEDLLFPALEAKGFPREGGPTGVMLYEHEQGRALIRQMVEAIQAAETDSRAAARKFAEAARQYVTLLRQHISKEDNILFVLAERTLNASEQAEMLAKFETTEKEHVGEGVHEKYAALADELLAKMGIAKESVPKASGFFCCH</sequence>
<dbReference type="AlphaFoldDB" id="A0A286RJW4"/>
<dbReference type="EMBL" id="CP018477">
    <property type="protein sequence ID" value="ASV76247.1"/>
    <property type="molecule type" value="Genomic_DNA"/>
</dbReference>
<name>A0A286RJW4_9BACT</name>
<evidence type="ECO:0000259" key="1">
    <source>
        <dbReference type="Pfam" id="PF01814"/>
    </source>
</evidence>
<dbReference type="PANTHER" id="PTHR39966">
    <property type="entry name" value="BLL2471 PROTEIN-RELATED"/>
    <property type="match status" value="1"/>
</dbReference>
<evidence type="ECO:0000313" key="2">
    <source>
        <dbReference type="EMBL" id="ASV76247.1"/>
    </source>
</evidence>
<dbReference type="Proteomes" id="UP000215086">
    <property type="component" value="Chromosome"/>
</dbReference>
<dbReference type="KEGG" id="ttf:THTE_3646"/>
<dbReference type="GO" id="GO:0005886">
    <property type="term" value="C:plasma membrane"/>
    <property type="evidence" value="ECO:0007669"/>
    <property type="project" value="TreeGrafter"/>
</dbReference>
<feature type="domain" description="Hemerythrin-like" evidence="1">
    <location>
        <begin position="8"/>
        <end position="142"/>
    </location>
</feature>
<gene>
    <name evidence="2" type="ORF">THTE_3646</name>
</gene>
<accession>A0A286RJW4</accession>
<dbReference type="InterPro" id="IPR012312">
    <property type="entry name" value="Hemerythrin-like"/>
</dbReference>
<protein>
    <recommendedName>
        <fullName evidence="1">Hemerythrin-like domain-containing protein</fullName>
    </recommendedName>
</protein>
<reference evidence="2 3" key="1">
    <citation type="journal article" name="Front. Microbiol.">
        <title>Sugar Metabolism of the First Thermophilic Planctomycete Thermogutta terrifontis: Comparative Genomic and Transcriptomic Approaches.</title>
        <authorList>
            <person name="Elcheninov A.G."/>
            <person name="Menzel P."/>
            <person name="Gudbergsdottir S.R."/>
            <person name="Slesarev A.I."/>
            <person name="Kadnikov V.V."/>
            <person name="Krogh A."/>
            <person name="Bonch-Osmolovskaya E.A."/>
            <person name="Peng X."/>
            <person name="Kublanov I.V."/>
        </authorList>
    </citation>
    <scope>NUCLEOTIDE SEQUENCE [LARGE SCALE GENOMIC DNA]</scope>
    <source>
        <strain evidence="2 3">R1</strain>
    </source>
</reference>
<dbReference type="CDD" id="cd12108">
    <property type="entry name" value="Hr-like"/>
    <property type="match status" value="1"/>
</dbReference>
<dbReference type="Gene3D" id="1.20.120.520">
    <property type="entry name" value="nmb1532 protein domain like"/>
    <property type="match status" value="1"/>
</dbReference>
<dbReference type="OrthoDB" id="9785474at2"/>
<organism evidence="2 3">
    <name type="scientific">Thermogutta terrifontis</name>
    <dbReference type="NCBI Taxonomy" id="1331910"/>
    <lineage>
        <taxon>Bacteria</taxon>
        <taxon>Pseudomonadati</taxon>
        <taxon>Planctomycetota</taxon>
        <taxon>Planctomycetia</taxon>
        <taxon>Pirellulales</taxon>
        <taxon>Thermoguttaceae</taxon>
        <taxon>Thermogutta</taxon>
    </lineage>
</organism>
<dbReference type="RefSeq" id="WP_095416077.1">
    <property type="nucleotide sequence ID" value="NZ_CP018477.1"/>
</dbReference>
<dbReference type="Pfam" id="PF01814">
    <property type="entry name" value="Hemerythrin"/>
    <property type="match status" value="1"/>
</dbReference>
<evidence type="ECO:0000313" key="3">
    <source>
        <dbReference type="Proteomes" id="UP000215086"/>
    </source>
</evidence>